<keyword evidence="3" id="KW-0808">Transferase</keyword>
<accession>A0A1H4YDI6</accession>
<dbReference type="SUPFAM" id="SSF55874">
    <property type="entry name" value="ATPase domain of HSP90 chaperone/DNA topoisomerase II/histidine kinase"/>
    <property type="match status" value="1"/>
</dbReference>
<dbReference type="CDD" id="cd16936">
    <property type="entry name" value="HATPase_RsbW-like"/>
    <property type="match status" value="1"/>
</dbReference>
<dbReference type="PANTHER" id="PTHR35526:SF3">
    <property type="entry name" value="ANTI-SIGMA-F FACTOR RSBW"/>
    <property type="match status" value="1"/>
</dbReference>
<dbReference type="InterPro" id="IPR036890">
    <property type="entry name" value="HATPase_C_sf"/>
</dbReference>
<sequence>MSLPVIENPNPWVANLMSPEEVNVEELGSDGWRYRGTISPRTLPSLRRHLVSWLRRRAGDEVGRQADDVVLACWEAMANVLDHAYHGRPGLIDVRARIDQEVLIVTVADQGRWATLAERADGGRGLRLIQALVDGLDLRSTDGGTVITLTWPFPARHTA</sequence>
<keyword evidence="3" id="KW-0418">Kinase</keyword>
<dbReference type="Gene3D" id="3.30.565.10">
    <property type="entry name" value="Histidine kinase-like ATPase, C-terminal domain"/>
    <property type="match status" value="1"/>
</dbReference>
<dbReference type="InterPro" id="IPR050267">
    <property type="entry name" value="Anti-sigma-factor_SerPK"/>
</dbReference>
<keyword evidence="1" id="KW-0723">Serine/threonine-protein kinase</keyword>
<dbReference type="EMBL" id="FNSO01000004">
    <property type="protein sequence ID" value="SED15917.1"/>
    <property type="molecule type" value="Genomic_DNA"/>
</dbReference>
<reference evidence="4" key="1">
    <citation type="submission" date="2016-10" db="EMBL/GenBank/DDBJ databases">
        <authorList>
            <person name="Varghese N."/>
            <person name="Submissions S."/>
        </authorList>
    </citation>
    <scope>NUCLEOTIDE SEQUENCE [LARGE SCALE GENOMIC DNA]</scope>
    <source>
        <strain evidence="4">DSM 44544</strain>
    </source>
</reference>
<protein>
    <submittedName>
        <fullName evidence="3">Anti-sigma regulatory factor (Ser/Thr protein kinase)</fullName>
    </submittedName>
</protein>
<dbReference type="Pfam" id="PF13581">
    <property type="entry name" value="HATPase_c_2"/>
    <property type="match status" value="1"/>
</dbReference>
<organism evidence="3 4">
    <name type="scientific">Amycolatopsis tolypomycina</name>
    <dbReference type="NCBI Taxonomy" id="208445"/>
    <lineage>
        <taxon>Bacteria</taxon>
        <taxon>Bacillati</taxon>
        <taxon>Actinomycetota</taxon>
        <taxon>Actinomycetes</taxon>
        <taxon>Pseudonocardiales</taxon>
        <taxon>Pseudonocardiaceae</taxon>
        <taxon>Amycolatopsis</taxon>
    </lineage>
</organism>
<dbReference type="Proteomes" id="UP000199622">
    <property type="component" value="Unassembled WGS sequence"/>
</dbReference>
<dbReference type="AlphaFoldDB" id="A0A1H4YDI6"/>
<proteinExistence type="predicted"/>
<evidence type="ECO:0000313" key="4">
    <source>
        <dbReference type="Proteomes" id="UP000199622"/>
    </source>
</evidence>
<dbReference type="GO" id="GO:0004674">
    <property type="term" value="F:protein serine/threonine kinase activity"/>
    <property type="evidence" value="ECO:0007669"/>
    <property type="project" value="UniProtKB-KW"/>
</dbReference>
<dbReference type="STRING" id="208445.SAMN04489727_6672"/>
<evidence type="ECO:0000256" key="1">
    <source>
        <dbReference type="ARBA" id="ARBA00022527"/>
    </source>
</evidence>
<evidence type="ECO:0000313" key="3">
    <source>
        <dbReference type="EMBL" id="SED15917.1"/>
    </source>
</evidence>
<feature type="domain" description="Histidine kinase/HSP90-like ATPase" evidence="2">
    <location>
        <begin position="40"/>
        <end position="151"/>
    </location>
</feature>
<evidence type="ECO:0000259" key="2">
    <source>
        <dbReference type="Pfam" id="PF13581"/>
    </source>
</evidence>
<dbReference type="InterPro" id="IPR003594">
    <property type="entry name" value="HATPase_dom"/>
</dbReference>
<name>A0A1H4YDI6_9PSEU</name>
<keyword evidence="4" id="KW-1185">Reference proteome</keyword>
<gene>
    <name evidence="3" type="ORF">SAMN04489727_6672</name>
</gene>
<dbReference type="PANTHER" id="PTHR35526">
    <property type="entry name" value="ANTI-SIGMA-F FACTOR RSBW-RELATED"/>
    <property type="match status" value="1"/>
</dbReference>